<accession>A0ACC0V471</accession>
<proteinExistence type="predicted"/>
<keyword evidence="2" id="KW-1185">Reference proteome</keyword>
<sequence>MAAQGDLQELLRIFTSRKMTMMAAMKHVQALQSSNLKTIESIGDAPLDTLKTALGGDEKLAKSISTACKSHGKKAKRPADDSSASPAKKQKLEPHKRDLDYSSMAPDELESSLELPAPEEDEATIRETTIVTNRAPLFLAFAVELLKITMPEQPPSSRLSIAQAVVSLNSKSKAVSLGINKPSTSIEISEAQPKAKVMGRAVPVLKRGGYTWSGGLNKEVSGESVGGSKGPAEKKKWTVSQKLSSKGSTFLAHAIPITSATQRAGLMKELMSQKPELETATHNAWAVRASYGSSPLAQEASFDDGESGCGKFLLQVMKDANVKNMVVVLTRWYGGVMLGPDRWRLMRECVEDAISAQQRCTSSLAGEALWALDTEDTQPVTSTVGMAIHRPEEARNYLLRSFPSPASNDDKKKTLTAVNEEKQENLGRLLGALKLLYESWSKFKRIPNYTDPRLFEMVGMDDYQKMEKVGEGTYGVVYKARDLKQNGRIVALKKIRLEAEDEGVPSTAIREISLLKEMQDENIVRLFNIVHADGHKLYLVFEFLDLDLKKYMEALPVSEGGRGKALPEGSSSTVATLGMSEAVVQKFMWQLCQGIKYCHSRRVMHRDLKPQNLLIDKDGNLKLADFGLARAFGVPLRTYTHEVVTLWYRAPEILLGGRQYSTGVDMWSVGCIFAEMCTRKPLFPGDSEIDEIFKIFRTLGTPSEEVWPGVTSYPDFKTSFPKWQRDPQADLCYNLNDEGLDLLEKTLVYDPAGRISAKAAIAHPYFNGF</sequence>
<name>A0ACC0V471_9HYPO</name>
<comment type="caution">
    <text evidence="1">The sequence shown here is derived from an EMBL/GenBank/DDBJ whole genome shotgun (WGS) entry which is preliminary data.</text>
</comment>
<evidence type="ECO:0000313" key="1">
    <source>
        <dbReference type="EMBL" id="KAI9900571.1"/>
    </source>
</evidence>
<gene>
    <name evidence="1" type="ORF">N3K66_004833</name>
</gene>
<dbReference type="EMBL" id="CM047943">
    <property type="protein sequence ID" value="KAI9900571.1"/>
    <property type="molecule type" value="Genomic_DNA"/>
</dbReference>
<reference evidence="1" key="1">
    <citation type="submission" date="2022-10" db="EMBL/GenBank/DDBJ databases">
        <title>Complete Genome of Trichothecium roseum strain YXFP-22015, a Plant Pathogen Isolated from Citrus.</title>
        <authorList>
            <person name="Wang Y."/>
            <person name="Zhu L."/>
        </authorList>
    </citation>
    <scope>NUCLEOTIDE SEQUENCE</scope>
    <source>
        <strain evidence="1">YXFP-22015</strain>
    </source>
</reference>
<protein>
    <submittedName>
        <fullName evidence="1">Uncharacterized protein</fullName>
    </submittedName>
</protein>
<evidence type="ECO:0000313" key="2">
    <source>
        <dbReference type="Proteomes" id="UP001163324"/>
    </source>
</evidence>
<organism evidence="1 2">
    <name type="scientific">Trichothecium roseum</name>
    <dbReference type="NCBI Taxonomy" id="47278"/>
    <lineage>
        <taxon>Eukaryota</taxon>
        <taxon>Fungi</taxon>
        <taxon>Dikarya</taxon>
        <taxon>Ascomycota</taxon>
        <taxon>Pezizomycotina</taxon>
        <taxon>Sordariomycetes</taxon>
        <taxon>Hypocreomycetidae</taxon>
        <taxon>Hypocreales</taxon>
        <taxon>Hypocreales incertae sedis</taxon>
        <taxon>Trichothecium</taxon>
    </lineage>
</organism>
<dbReference type="Proteomes" id="UP001163324">
    <property type="component" value="Chromosome 4"/>
</dbReference>